<keyword evidence="5" id="KW-0862">Zinc</keyword>
<comment type="cofactor">
    <cofactor evidence="1">
        <name>Zn(2+)</name>
        <dbReference type="ChEBI" id="CHEBI:29105"/>
    </cofactor>
</comment>
<dbReference type="EMBL" id="QUQO01000001">
    <property type="protein sequence ID" value="RFB04330.1"/>
    <property type="molecule type" value="Genomic_DNA"/>
</dbReference>
<evidence type="ECO:0000313" key="8">
    <source>
        <dbReference type="EMBL" id="RFB04330.1"/>
    </source>
</evidence>
<keyword evidence="4" id="KW-0378">Hydrolase</keyword>
<feature type="domain" description="Peptidase M48" evidence="7">
    <location>
        <begin position="69"/>
        <end position="254"/>
    </location>
</feature>
<dbReference type="PANTHER" id="PTHR22726">
    <property type="entry name" value="METALLOENDOPEPTIDASE OMA1"/>
    <property type="match status" value="1"/>
</dbReference>
<evidence type="ECO:0000256" key="4">
    <source>
        <dbReference type="ARBA" id="ARBA00022801"/>
    </source>
</evidence>
<gene>
    <name evidence="8" type="ORF">DX908_02945</name>
</gene>
<protein>
    <submittedName>
        <fullName evidence="8">M48 family peptidase</fullName>
    </submittedName>
</protein>
<dbReference type="Pfam" id="PF01435">
    <property type="entry name" value="Peptidase_M48"/>
    <property type="match status" value="1"/>
</dbReference>
<sequence length="485" mass="52787">MAKGVERARSPARLGACRAASALLRSYMSVMSFRPIFLRLSVCLAALFGWIGIASAQTLLRDAEIEQFLEDYTRPLMEVAGINPEGIEILIVGDPNFNAFAGPGVMGMNTGTILMAETPNEIEGVLAHEVGHLAGAHSVRGPEAYAKASRPAMLSLVLGAAAIAAGAPPEAGFGILGLGQNAAMGTALTYSRGQESAADQAALSYLEAIGHSGRGLMTSFERLSNQLLLSGRDVKPYLQTHPIGLKRVAALNDRASQMQHFGDTDSEEEIFRLHMIQAKITGFMSEPFTTLRKYPLSDQTQPARYARAVAYYRDSRLEKALTEIDRLIVDDPDNPFFEELKGQMLFEHGKVREAVEPHRKSVELAPQYALLKINLARALVALEGDEEVTEGITLLQTALVQEPDNSFAWSELARAYAVKRNEPMAALSHAEALFSVGNTPEAHRFASLARDKLTPGTPEHLRALDIIRASEDDARRARARGGNRR</sequence>
<dbReference type="InParanoid" id="A0A371RFX0"/>
<dbReference type="SUPFAM" id="SSF48452">
    <property type="entry name" value="TPR-like"/>
    <property type="match status" value="1"/>
</dbReference>
<evidence type="ECO:0000259" key="7">
    <source>
        <dbReference type="Pfam" id="PF01435"/>
    </source>
</evidence>
<dbReference type="GO" id="GO:0016020">
    <property type="term" value="C:membrane"/>
    <property type="evidence" value="ECO:0007669"/>
    <property type="project" value="TreeGrafter"/>
</dbReference>
<evidence type="ECO:0000256" key="3">
    <source>
        <dbReference type="ARBA" id="ARBA00022723"/>
    </source>
</evidence>
<dbReference type="InterPro" id="IPR001915">
    <property type="entry name" value="Peptidase_M48"/>
</dbReference>
<keyword evidence="3" id="KW-0479">Metal-binding</keyword>
<evidence type="ECO:0000313" key="9">
    <source>
        <dbReference type="Proteomes" id="UP000264589"/>
    </source>
</evidence>
<evidence type="ECO:0000256" key="6">
    <source>
        <dbReference type="ARBA" id="ARBA00023049"/>
    </source>
</evidence>
<evidence type="ECO:0000256" key="5">
    <source>
        <dbReference type="ARBA" id="ARBA00022833"/>
    </source>
</evidence>
<comment type="caution">
    <text evidence="8">The sequence shown here is derived from an EMBL/GenBank/DDBJ whole genome shotgun (WGS) entry which is preliminary data.</text>
</comment>
<keyword evidence="2" id="KW-0645">Protease</keyword>
<dbReference type="FunCoup" id="A0A371RFX0">
    <property type="interactions" value="120"/>
</dbReference>
<accession>A0A371RFX0</accession>
<dbReference type="Proteomes" id="UP000264589">
    <property type="component" value="Unassembled WGS sequence"/>
</dbReference>
<dbReference type="Gene3D" id="3.30.2010.10">
    <property type="entry name" value="Metalloproteases ('zincins'), catalytic domain"/>
    <property type="match status" value="1"/>
</dbReference>
<dbReference type="GO" id="GO:0046872">
    <property type="term" value="F:metal ion binding"/>
    <property type="evidence" value="ECO:0007669"/>
    <property type="project" value="UniProtKB-KW"/>
</dbReference>
<proteinExistence type="predicted"/>
<evidence type="ECO:0000256" key="1">
    <source>
        <dbReference type="ARBA" id="ARBA00001947"/>
    </source>
</evidence>
<dbReference type="CDD" id="cd07324">
    <property type="entry name" value="M48C_Oma1-like"/>
    <property type="match status" value="1"/>
</dbReference>
<dbReference type="GO" id="GO:0051603">
    <property type="term" value="P:proteolysis involved in protein catabolic process"/>
    <property type="evidence" value="ECO:0007669"/>
    <property type="project" value="TreeGrafter"/>
</dbReference>
<keyword evidence="9" id="KW-1185">Reference proteome</keyword>
<name>A0A371RFX0_9PROT</name>
<organism evidence="8 9">
    <name type="scientific">Parvularcula marina</name>
    <dbReference type="NCBI Taxonomy" id="2292771"/>
    <lineage>
        <taxon>Bacteria</taxon>
        <taxon>Pseudomonadati</taxon>
        <taxon>Pseudomonadota</taxon>
        <taxon>Alphaproteobacteria</taxon>
        <taxon>Parvularculales</taxon>
        <taxon>Parvularculaceae</taxon>
        <taxon>Parvularcula</taxon>
    </lineage>
</organism>
<keyword evidence="6" id="KW-0482">Metalloprotease</keyword>
<reference evidence="8 9" key="1">
    <citation type="submission" date="2018-08" db="EMBL/GenBank/DDBJ databases">
        <title>Parvularcula sp. SM1705, isolated from surface water of the South Sea China.</title>
        <authorList>
            <person name="Sun L."/>
        </authorList>
    </citation>
    <scope>NUCLEOTIDE SEQUENCE [LARGE SCALE GENOMIC DNA]</scope>
    <source>
        <strain evidence="8 9">SM1705</strain>
    </source>
</reference>
<dbReference type="PANTHER" id="PTHR22726:SF1">
    <property type="entry name" value="METALLOENDOPEPTIDASE OMA1, MITOCHONDRIAL"/>
    <property type="match status" value="1"/>
</dbReference>
<dbReference type="InterPro" id="IPR051156">
    <property type="entry name" value="Mito/Outer_Membr_Metalloprot"/>
</dbReference>
<dbReference type="GO" id="GO:0004222">
    <property type="term" value="F:metalloendopeptidase activity"/>
    <property type="evidence" value="ECO:0007669"/>
    <property type="project" value="InterPro"/>
</dbReference>
<dbReference type="AlphaFoldDB" id="A0A371RFX0"/>
<evidence type="ECO:0000256" key="2">
    <source>
        <dbReference type="ARBA" id="ARBA00022670"/>
    </source>
</evidence>
<dbReference type="Gene3D" id="1.25.40.10">
    <property type="entry name" value="Tetratricopeptide repeat domain"/>
    <property type="match status" value="1"/>
</dbReference>
<dbReference type="InterPro" id="IPR011990">
    <property type="entry name" value="TPR-like_helical_dom_sf"/>
</dbReference>